<dbReference type="OrthoDB" id="20729at2759"/>
<protein>
    <recommendedName>
        <fullName evidence="4">Protein kinase domain-containing protein</fullName>
    </recommendedName>
</protein>
<evidence type="ECO:0000313" key="3">
    <source>
        <dbReference type="Proteomes" id="UP000326198"/>
    </source>
</evidence>
<feature type="region of interest" description="Disordered" evidence="1">
    <location>
        <begin position="1"/>
        <end position="37"/>
    </location>
</feature>
<gene>
    <name evidence="2" type="ORF">BDV26DRAFT_258871</name>
</gene>
<proteinExistence type="predicted"/>
<accession>A0A5N7BCY0</accession>
<dbReference type="AlphaFoldDB" id="A0A5N7BCY0"/>
<evidence type="ECO:0000256" key="1">
    <source>
        <dbReference type="SAM" id="MobiDB-lite"/>
    </source>
</evidence>
<reference evidence="2 3" key="1">
    <citation type="submission" date="2019-04" db="EMBL/GenBank/DDBJ databases">
        <title>Friends and foes A comparative genomics studyof 23 Aspergillus species from section Flavi.</title>
        <authorList>
            <consortium name="DOE Joint Genome Institute"/>
            <person name="Kjaerbolling I."/>
            <person name="Vesth T."/>
            <person name="Frisvad J.C."/>
            <person name="Nybo J.L."/>
            <person name="Theobald S."/>
            <person name="Kildgaard S."/>
            <person name="Isbrandt T."/>
            <person name="Kuo A."/>
            <person name="Sato A."/>
            <person name="Lyhne E.K."/>
            <person name="Kogle M.E."/>
            <person name="Wiebenga A."/>
            <person name="Kun R.S."/>
            <person name="Lubbers R.J."/>
            <person name="Makela M.R."/>
            <person name="Barry K."/>
            <person name="Chovatia M."/>
            <person name="Clum A."/>
            <person name="Daum C."/>
            <person name="Haridas S."/>
            <person name="He G."/>
            <person name="LaButti K."/>
            <person name="Lipzen A."/>
            <person name="Mondo S."/>
            <person name="Riley R."/>
            <person name="Salamov A."/>
            <person name="Simmons B.A."/>
            <person name="Magnuson J.K."/>
            <person name="Henrissat B."/>
            <person name="Mortensen U.H."/>
            <person name="Larsen T.O."/>
            <person name="Devries R.P."/>
            <person name="Grigoriev I.V."/>
            <person name="Machida M."/>
            <person name="Baker S.E."/>
            <person name="Andersen M.R."/>
        </authorList>
    </citation>
    <scope>NUCLEOTIDE SEQUENCE [LARGE SCALE GENOMIC DNA]</scope>
    <source>
        <strain evidence="2 3">IBT 29228</strain>
    </source>
</reference>
<feature type="compositionally biased region" description="Polar residues" evidence="1">
    <location>
        <begin position="1"/>
        <end position="10"/>
    </location>
</feature>
<organism evidence="2 3">
    <name type="scientific">Aspergillus bertholletiae</name>
    <dbReference type="NCBI Taxonomy" id="1226010"/>
    <lineage>
        <taxon>Eukaryota</taxon>
        <taxon>Fungi</taxon>
        <taxon>Dikarya</taxon>
        <taxon>Ascomycota</taxon>
        <taxon>Pezizomycotina</taxon>
        <taxon>Eurotiomycetes</taxon>
        <taxon>Eurotiomycetidae</taxon>
        <taxon>Eurotiales</taxon>
        <taxon>Aspergillaceae</taxon>
        <taxon>Aspergillus</taxon>
        <taxon>Aspergillus subgen. Circumdati</taxon>
    </lineage>
</organism>
<sequence length="377" mass="43548">MGLTWSSGRPEQSPPDHEPDLEQPPNAEQPKGLPWPGDVVPSVCSPRCEDYYHDLYQEMYFVLHENQECIVAFQVCYKDNPRVDPEEWFAIADWVPRVYECLAQSTNEPDAHMDQTIDVHPRIVKYLGRLQVGYLLEKLEPGPLARTALPPLASFPSSRPQGERDPIILLYYRWALQSLSILVFLHEESVYLMDFSYATIWIRDDLSIALSGLLGATIPTNEWPYSPTSTRYENEYYCVTNPAGFPELGPKIDLSDWATFMWRCMTGDFTLEASLCSEPTDPLPADADPGAYHKDQRMEGKFQLLEEGRLGPILLKAWKGEYESAREILQDMRSYLEKIEVRMEGEDEVLPDQGSWQDIFTVVKTEDTRWYREIRYQ</sequence>
<name>A0A5N7BCY0_9EURO</name>
<evidence type="ECO:0008006" key="4">
    <source>
        <dbReference type="Google" id="ProtNLM"/>
    </source>
</evidence>
<dbReference type="EMBL" id="ML736191">
    <property type="protein sequence ID" value="KAE8379635.1"/>
    <property type="molecule type" value="Genomic_DNA"/>
</dbReference>
<dbReference type="Proteomes" id="UP000326198">
    <property type="component" value="Unassembled WGS sequence"/>
</dbReference>
<evidence type="ECO:0000313" key="2">
    <source>
        <dbReference type="EMBL" id="KAE8379635.1"/>
    </source>
</evidence>
<keyword evidence="3" id="KW-1185">Reference proteome</keyword>